<organism evidence="7 8">
    <name type="scientific">Marasmiellus scandens</name>
    <dbReference type="NCBI Taxonomy" id="2682957"/>
    <lineage>
        <taxon>Eukaryota</taxon>
        <taxon>Fungi</taxon>
        <taxon>Dikarya</taxon>
        <taxon>Basidiomycota</taxon>
        <taxon>Agaricomycotina</taxon>
        <taxon>Agaricomycetes</taxon>
        <taxon>Agaricomycetidae</taxon>
        <taxon>Agaricales</taxon>
        <taxon>Marasmiineae</taxon>
        <taxon>Omphalotaceae</taxon>
        <taxon>Marasmiellus</taxon>
    </lineage>
</organism>
<evidence type="ECO:0000256" key="2">
    <source>
        <dbReference type="ARBA" id="ARBA00022771"/>
    </source>
</evidence>
<evidence type="ECO:0000256" key="5">
    <source>
        <dbReference type="SAM" id="MobiDB-lite"/>
    </source>
</evidence>
<evidence type="ECO:0000256" key="4">
    <source>
        <dbReference type="PROSITE-ProRule" id="PRU00134"/>
    </source>
</evidence>
<evidence type="ECO:0000313" key="8">
    <source>
        <dbReference type="Proteomes" id="UP001498398"/>
    </source>
</evidence>
<feature type="region of interest" description="Disordered" evidence="5">
    <location>
        <begin position="334"/>
        <end position="361"/>
    </location>
</feature>
<gene>
    <name evidence="7" type="ORF">VKT23_007658</name>
</gene>
<proteinExistence type="predicted"/>
<dbReference type="PROSITE" id="PS50865">
    <property type="entry name" value="ZF_MYND_2"/>
    <property type="match status" value="1"/>
</dbReference>
<keyword evidence="1" id="KW-0479">Metal-binding</keyword>
<evidence type="ECO:0000256" key="3">
    <source>
        <dbReference type="ARBA" id="ARBA00022833"/>
    </source>
</evidence>
<keyword evidence="3" id="KW-0862">Zinc</keyword>
<dbReference type="SUPFAM" id="SSF144232">
    <property type="entry name" value="HIT/MYND zinc finger-like"/>
    <property type="match status" value="1"/>
</dbReference>
<accession>A0ABR1JL28</accession>
<keyword evidence="2 4" id="KW-0863">Zinc-finger</keyword>
<feature type="compositionally biased region" description="Polar residues" evidence="5">
    <location>
        <begin position="334"/>
        <end position="350"/>
    </location>
</feature>
<dbReference type="Pfam" id="PF01753">
    <property type="entry name" value="zf-MYND"/>
    <property type="match status" value="1"/>
</dbReference>
<sequence>MSSSLSKPSYKKDRIAWNKAWEREHDALYGSELNLRLIPGRPVVGLFDSLPDIMYELAMQDSLVQNTHVIQSQICILQRDLSKKVSQRYAEDDFVHKWTQKCTPKERENWILEGLVRTCESSPDLEDHRRYCPEITMARLNNHSGKGFLNLLEKLTLQDIEKVPDDVKMVPNPIWEAMNSEGQNTRPGRRMLQRVNNIQRTAFLTYFVWNTLLAFYGEREEYGLIKTGKNSHSPDVKESIRNDEKFSKHFKQVRKEDSANRQNAERGCASCGLSAERAGVPTLLACQKCKAMGRYVYYCTRDCQVKDWKSGHPPHKSICGNKAALADAVLGSPSALSTGQKGTSKGNVNSEEGRDWGEPQPGYIRSPALLHQLKHLDENRQLDYVLVRPAPHPDNGVIFPDPVGKLFFCIMMRRAVSQFAPREVCRMYDQLLPSARQADGIGEKGLKRQLQREYGVDIDEWNPKFEKAAEDRLKKEGKTKEQSQAEIEDMYRELMNSMKA</sequence>
<dbReference type="InterPro" id="IPR002893">
    <property type="entry name" value="Znf_MYND"/>
</dbReference>
<protein>
    <recommendedName>
        <fullName evidence="6">MYND-type domain-containing protein</fullName>
    </recommendedName>
</protein>
<evidence type="ECO:0000313" key="7">
    <source>
        <dbReference type="EMBL" id="KAK7463072.1"/>
    </source>
</evidence>
<name>A0ABR1JL28_9AGAR</name>
<dbReference type="Proteomes" id="UP001498398">
    <property type="component" value="Unassembled WGS sequence"/>
</dbReference>
<keyword evidence="8" id="KW-1185">Reference proteome</keyword>
<evidence type="ECO:0000259" key="6">
    <source>
        <dbReference type="PROSITE" id="PS50865"/>
    </source>
</evidence>
<dbReference type="Gene3D" id="6.10.140.2220">
    <property type="match status" value="1"/>
</dbReference>
<evidence type="ECO:0000256" key="1">
    <source>
        <dbReference type="ARBA" id="ARBA00022723"/>
    </source>
</evidence>
<dbReference type="EMBL" id="JBANRG010000010">
    <property type="protein sequence ID" value="KAK7463072.1"/>
    <property type="molecule type" value="Genomic_DNA"/>
</dbReference>
<reference evidence="7 8" key="1">
    <citation type="submission" date="2024-01" db="EMBL/GenBank/DDBJ databases">
        <title>A draft genome for the cacao thread blight pathogen Marasmiellus scandens.</title>
        <authorList>
            <person name="Baruah I.K."/>
            <person name="Leung J."/>
            <person name="Bukari Y."/>
            <person name="Amoako-Attah I."/>
            <person name="Meinhardt L.W."/>
            <person name="Bailey B.A."/>
            <person name="Cohen S.P."/>
        </authorList>
    </citation>
    <scope>NUCLEOTIDE SEQUENCE [LARGE SCALE GENOMIC DNA]</scope>
    <source>
        <strain evidence="7 8">GH-19</strain>
    </source>
</reference>
<feature type="domain" description="MYND-type" evidence="6">
    <location>
        <begin position="268"/>
        <end position="319"/>
    </location>
</feature>
<comment type="caution">
    <text evidence="7">The sequence shown here is derived from an EMBL/GenBank/DDBJ whole genome shotgun (WGS) entry which is preliminary data.</text>
</comment>